<gene>
    <name evidence="1" type="ORF">I4W93_013615</name>
</gene>
<evidence type="ECO:0000313" key="1">
    <source>
        <dbReference type="EMBL" id="MBZ9612635.1"/>
    </source>
</evidence>
<sequence length="176" mass="19706">MKKITIALAFLLALVGAVIVFQQNIISSVILPQYIDWASETEAAGVKMGEPLNEEQLALAREIGIKSPEKVRLVYVDAVPFPYHNPMLKLVGEATGFIGDGIINNAQVFGYSIYVRKDFRLNTPKLAHELVHVLQIERASLKQVISQHFSDLLKYGYDNSPLELEAFEANKTYSNR</sequence>
<proteinExistence type="predicted"/>
<accession>A0ABS7XBV1</accession>
<dbReference type="EMBL" id="JAERPS020000005">
    <property type="protein sequence ID" value="MBZ9612635.1"/>
    <property type="molecule type" value="Genomic_DNA"/>
</dbReference>
<dbReference type="Proteomes" id="UP000663814">
    <property type="component" value="Unassembled WGS sequence"/>
</dbReference>
<evidence type="ECO:0008006" key="3">
    <source>
        <dbReference type="Google" id="ProtNLM"/>
    </source>
</evidence>
<reference evidence="1 2" key="1">
    <citation type="submission" date="2021-08" db="EMBL/GenBank/DDBJ databases">
        <title>Rheinheimera aquimaris sp. nov., isolated from seawater of the East Sea in Korea.</title>
        <authorList>
            <person name="Kim K.H."/>
            <person name="Wenting R."/>
            <person name="Kim K.R."/>
            <person name="Jeon C.O."/>
        </authorList>
    </citation>
    <scope>NUCLEOTIDE SEQUENCE [LARGE SCALE GENOMIC DNA]</scope>
    <source>
        <strain evidence="1 2">MA-13</strain>
    </source>
</reference>
<comment type="caution">
    <text evidence="1">The sequence shown here is derived from an EMBL/GenBank/DDBJ whole genome shotgun (WGS) entry which is preliminary data.</text>
</comment>
<protein>
    <recommendedName>
        <fullName evidence="3">DUF4157 domain-containing protein</fullName>
    </recommendedName>
</protein>
<organism evidence="1 2">
    <name type="scientific">Rheinheimera maricola</name>
    <dbReference type="NCBI Taxonomy" id="2793282"/>
    <lineage>
        <taxon>Bacteria</taxon>
        <taxon>Pseudomonadati</taxon>
        <taxon>Pseudomonadota</taxon>
        <taxon>Gammaproteobacteria</taxon>
        <taxon>Chromatiales</taxon>
        <taxon>Chromatiaceae</taxon>
        <taxon>Rheinheimera</taxon>
    </lineage>
</organism>
<name>A0ABS7XBV1_9GAMM</name>
<evidence type="ECO:0000313" key="2">
    <source>
        <dbReference type="Proteomes" id="UP000663814"/>
    </source>
</evidence>
<keyword evidence="2" id="KW-1185">Reference proteome</keyword>
<dbReference type="RefSeq" id="WP_205312623.1">
    <property type="nucleotide sequence ID" value="NZ_JAERPS020000005.1"/>
</dbReference>